<evidence type="ECO:0000313" key="9">
    <source>
        <dbReference type="Proteomes" id="UP000031802"/>
    </source>
</evidence>
<evidence type="ECO:0000256" key="1">
    <source>
        <dbReference type="ARBA" id="ARBA00022490"/>
    </source>
</evidence>
<evidence type="ECO:0000256" key="4">
    <source>
        <dbReference type="ARBA" id="ARBA00022691"/>
    </source>
</evidence>
<protein>
    <recommendedName>
        <fullName evidence="6">tRNA1(Val) (adenine(37)-N6)-methyltransferase</fullName>
        <ecNumber evidence="6">2.1.1.223</ecNumber>
    </recommendedName>
    <alternativeName>
        <fullName evidence="6">tRNA m6A37 methyltransferase</fullName>
    </alternativeName>
</protein>
<evidence type="ECO:0000313" key="8">
    <source>
        <dbReference type="EMBL" id="KGE15259.1"/>
    </source>
</evidence>
<dbReference type="InterPro" id="IPR007848">
    <property type="entry name" value="Small_mtfrase_dom"/>
</dbReference>
<dbReference type="InterPro" id="IPR022882">
    <property type="entry name" value="tRNA_adenine-N6_MeTrfase"/>
</dbReference>
<keyword evidence="4 6" id="KW-0949">S-adenosyl-L-methionine</keyword>
<dbReference type="STRING" id="1229276.DI53_0940"/>
<dbReference type="GO" id="GO:0005737">
    <property type="term" value="C:cytoplasm"/>
    <property type="evidence" value="ECO:0007669"/>
    <property type="project" value="UniProtKB-SubCell"/>
</dbReference>
<dbReference type="PANTHER" id="PTHR47739:SF1">
    <property type="entry name" value="TRNA1(VAL) (ADENINE(37)-N6)-METHYLTRANSFERASE"/>
    <property type="match status" value="1"/>
</dbReference>
<organism evidence="8 9">
    <name type="scientific">Sphingobacterium deserti</name>
    <dbReference type="NCBI Taxonomy" id="1229276"/>
    <lineage>
        <taxon>Bacteria</taxon>
        <taxon>Pseudomonadati</taxon>
        <taxon>Bacteroidota</taxon>
        <taxon>Sphingobacteriia</taxon>
        <taxon>Sphingobacteriales</taxon>
        <taxon>Sphingobacteriaceae</taxon>
        <taxon>Sphingobacterium</taxon>
    </lineage>
</organism>
<gene>
    <name evidence="8" type="ORF">DI53_0940</name>
</gene>
<keyword evidence="2 6" id="KW-0489">Methyltransferase</keyword>
<comment type="catalytic activity">
    <reaction evidence="6">
        <text>adenosine(37) in tRNA1(Val) + S-adenosyl-L-methionine = N(6)-methyladenosine(37) in tRNA1(Val) + S-adenosyl-L-homocysteine + H(+)</text>
        <dbReference type="Rhea" id="RHEA:43160"/>
        <dbReference type="Rhea" id="RHEA-COMP:10369"/>
        <dbReference type="Rhea" id="RHEA-COMP:10370"/>
        <dbReference type="ChEBI" id="CHEBI:15378"/>
        <dbReference type="ChEBI" id="CHEBI:57856"/>
        <dbReference type="ChEBI" id="CHEBI:59789"/>
        <dbReference type="ChEBI" id="CHEBI:74411"/>
        <dbReference type="ChEBI" id="CHEBI:74449"/>
        <dbReference type="EC" id="2.1.1.223"/>
    </reaction>
</comment>
<comment type="function">
    <text evidence="6">Specifically methylates the adenine in position 37 of tRNA(1)(Val) (anticodon cmo5UAC).</text>
</comment>
<keyword evidence="1 6" id="KW-0963">Cytoplasm</keyword>
<dbReference type="Pfam" id="PF05175">
    <property type="entry name" value="MTS"/>
    <property type="match status" value="1"/>
</dbReference>
<dbReference type="PANTHER" id="PTHR47739">
    <property type="entry name" value="TRNA1(VAL) (ADENINE(37)-N6)-METHYLTRANSFERASE"/>
    <property type="match status" value="1"/>
</dbReference>
<evidence type="ECO:0000256" key="2">
    <source>
        <dbReference type="ARBA" id="ARBA00022603"/>
    </source>
</evidence>
<dbReference type="GO" id="GO:0003676">
    <property type="term" value="F:nucleic acid binding"/>
    <property type="evidence" value="ECO:0007669"/>
    <property type="project" value="InterPro"/>
</dbReference>
<dbReference type="EC" id="2.1.1.223" evidence="6"/>
<dbReference type="GO" id="GO:0008033">
    <property type="term" value="P:tRNA processing"/>
    <property type="evidence" value="ECO:0007669"/>
    <property type="project" value="UniProtKB-UniRule"/>
</dbReference>
<dbReference type="RefSeq" id="WP_037495963.1">
    <property type="nucleotide sequence ID" value="NZ_JJMU01000014.1"/>
</dbReference>
<dbReference type="AlphaFoldDB" id="A0A0B8T984"/>
<comment type="subcellular location">
    <subcellularLocation>
        <location evidence="6">Cytoplasm</location>
    </subcellularLocation>
</comment>
<dbReference type="PROSITE" id="PS00092">
    <property type="entry name" value="N6_MTASE"/>
    <property type="match status" value="1"/>
</dbReference>
<dbReference type="EMBL" id="JJMU01000014">
    <property type="protein sequence ID" value="KGE15259.1"/>
    <property type="molecule type" value="Genomic_DNA"/>
</dbReference>
<keyword evidence="9" id="KW-1185">Reference proteome</keyword>
<keyword evidence="5 6" id="KW-0819">tRNA processing</keyword>
<dbReference type="Gene3D" id="3.40.50.150">
    <property type="entry name" value="Vaccinia Virus protein VP39"/>
    <property type="match status" value="1"/>
</dbReference>
<dbReference type="InterPro" id="IPR050210">
    <property type="entry name" value="tRNA_Adenine-N(6)_MTase"/>
</dbReference>
<name>A0A0B8T984_9SPHI</name>
<dbReference type="PATRIC" id="fig|1229276.3.peg.968"/>
<dbReference type="GO" id="GO:0016430">
    <property type="term" value="F:tRNA (adenine-N6)-methyltransferase activity"/>
    <property type="evidence" value="ECO:0007669"/>
    <property type="project" value="UniProtKB-UniRule"/>
</dbReference>
<feature type="domain" description="Methyltransferase small" evidence="7">
    <location>
        <begin position="36"/>
        <end position="134"/>
    </location>
</feature>
<reference evidence="8 9" key="2">
    <citation type="journal article" date="2015" name="PLoS ONE">
        <title>Whole-Genome Optical Mapping and Finished Genome Sequence of Sphingobacterium deserti sp. nov., a New Species Isolated from the Western Desert of China.</title>
        <authorList>
            <person name="Teng C."/>
            <person name="Zhou Z."/>
            <person name="Molnar I."/>
            <person name="Li X."/>
            <person name="Tang R."/>
            <person name="Chen M."/>
            <person name="Wang L."/>
            <person name="Su S."/>
            <person name="Zhang W."/>
            <person name="Lin M."/>
        </authorList>
    </citation>
    <scope>NUCLEOTIDE SEQUENCE [LARGE SCALE GENOMIC DNA]</scope>
    <source>
        <strain evidence="9">ACCC05744</strain>
    </source>
</reference>
<evidence type="ECO:0000259" key="7">
    <source>
        <dbReference type="Pfam" id="PF05175"/>
    </source>
</evidence>
<comment type="caution">
    <text evidence="8">The sequence shown here is derived from an EMBL/GenBank/DDBJ whole genome shotgun (WGS) entry which is preliminary data.</text>
</comment>
<evidence type="ECO:0000256" key="6">
    <source>
        <dbReference type="HAMAP-Rule" id="MF_01872"/>
    </source>
</evidence>
<dbReference type="CDD" id="cd02440">
    <property type="entry name" value="AdoMet_MTases"/>
    <property type="match status" value="1"/>
</dbReference>
<dbReference type="Proteomes" id="UP000031802">
    <property type="component" value="Unassembled WGS sequence"/>
</dbReference>
<accession>A0A0B8T984</accession>
<evidence type="ECO:0000256" key="5">
    <source>
        <dbReference type="ARBA" id="ARBA00022694"/>
    </source>
</evidence>
<dbReference type="HAMAP" id="MF_01872">
    <property type="entry name" value="tRNA_methyltr_YfiC"/>
    <property type="match status" value="1"/>
</dbReference>
<sequence>MASIFKFKQFEVDQGDCAMKINTDGVILGASAFHYDAQRILDVGTGTGVIALMLAQRHPAAFVDAVEIDQGASAQAGYNFQRSRFSGRLRSINSAFQELQPEECYDLIVSNPPFYTNSLHNPDPRKKLAKHADELFFESLLDFVGKYLSPDGKFQCILPGSLADLMVRQMLPGRELYLEHDLSISSYMGETPIRNLLSIGKIPSKSLQDELQIYESRGEHTAAYKSLLKPYFLAF</sequence>
<dbReference type="InterPro" id="IPR002052">
    <property type="entry name" value="DNA_methylase_N6_adenine_CS"/>
</dbReference>
<dbReference type="GO" id="GO:0032259">
    <property type="term" value="P:methylation"/>
    <property type="evidence" value="ECO:0007669"/>
    <property type="project" value="UniProtKB-KW"/>
</dbReference>
<dbReference type="OrthoDB" id="5383291at2"/>
<dbReference type="eggNOG" id="COG4123">
    <property type="taxonomic scope" value="Bacteria"/>
</dbReference>
<reference evidence="9" key="1">
    <citation type="submission" date="2014-04" db="EMBL/GenBank/DDBJ databases">
        <title>Whole-Genome optical mapping and complete genome sequence of Sphingobacterium deserti sp. nov., a new spaces isolated from desert in the west of China.</title>
        <authorList>
            <person name="Teng C."/>
            <person name="Zhou Z."/>
            <person name="Li X."/>
            <person name="Chen M."/>
            <person name="Lin M."/>
            <person name="Wang L."/>
            <person name="Su S."/>
            <person name="Zhang C."/>
            <person name="Zhang W."/>
        </authorList>
    </citation>
    <scope>NUCLEOTIDE SEQUENCE [LARGE SCALE GENOMIC DNA]</scope>
    <source>
        <strain evidence="9">ACCC05744</strain>
    </source>
</reference>
<comment type="similarity">
    <text evidence="6">Belongs to the methyltransferase superfamily. tRNA (adenine-N(6)-)-methyltransferase family.</text>
</comment>
<proteinExistence type="inferred from homology"/>
<dbReference type="InterPro" id="IPR029063">
    <property type="entry name" value="SAM-dependent_MTases_sf"/>
</dbReference>
<keyword evidence="3 6" id="KW-0808">Transferase</keyword>
<evidence type="ECO:0000256" key="3">
    <source>
        <dbReference type="ARBA" id="ARBA00022679"/>
    </source>
</evidence>
<dbReference type="SUPFAM" id="SSF53335">
    <property type="entry name" value="S-adenosyl-L-methionine-dependent methyltransferases"/>
    <property type="match status" value="1"/>
</dbReference>